<evidence type="ECO:0000256" key="9">
    <source>
        <dbReference type="ARBA" id="ARBA00022840"/>
    </source>
</evidence>
<dbReference type="InterPro" id="IPR006935">
    <property type="entry name" value="Helicase/UvrB_N"/>
</dbReference>
<keyword evidence="12" id="KW-1133">Transmembrane helix</keyword>
<dbReference type="Pfam" id="PF00271">
    <property type="entry name" value="Helicase_C"/>
    <property type="match status" value="1"/>
</dbReference>
<dbReference type="InterPro" id="IPR001205">
    <property type="entry name" value="RNA-dir_pol_C"/>
</dbReference>
<dbReference type="GO" id="GO:0005524">
    <property type="term" value="F:ATP binding"/>
    <property type="evidence" value="ECO:0007669"/>
    <property type="project" value="UniProtKB-KW"/>
</dbReference>
<dbReference type="PANTHER" id="PTHR18934">
    <property type="entry name" value="ATP-DEPENDENT RNA HELICASE"/>
    <property type="match status" value="1"/>
</dbReference>
<evidence type="ECO:0000256" key="1">
    <source>
        <dbReference type="ARBA" id="ARBA00004328"/>
    </source>
</evidence>
<dbReference type="PANTHER" id="PTHR18934:SF91">
    <property type="entry name" value="PRE-MRNA-SPLICING FACTOR ATP-DEPENDENT RNA HELICASE PRP16"/>
    <property type="match status" value="1"/>
</dbReference>
<dbReference type="GO" id="GO:0043657">
    <property type="term" value="C:host cell"/>
    <property type="evidence" value="ECO:0007669"/>
    <property type="project" value="UniProtKB-SubCell"/>
</dbReference>
<evidence type="ECO:0000313" key="15">
    <source>
        <dbReference type="EMBL" id="QKX95871.1"/>
    </source>
</evidence>
<evidence type="ECO:0000256" key="12">
    <source>
        <dbReference type="SAM" id="Phobius"/>
    </source>
</evidence>
<evidence type="ECO:0000259" key="14">
    <source>
        <dbReference type="PROSITE" id="PS51192"/>
    </source>
</evidence>
<dbReference type="Pfam" id="PF00680">
    <property type="entry name" value="RdRP_1"/>
    <property type="match status" value="1"/>
</dbReference>
<keyword evidence="12" id="KW-0472">Membrane</keyword>
<evidence type="ECO:0000256" key="4">
    <source>
        <dbReference type="ARBA" id="ARBA00022679"/>
    </source>
</evidence>
<dbReference type="GO" id="GO:0044423">
    <property type="term" value="C:virion component"/>
    <property type="evidence" value="ECO:0007669"/>
    <property type="project" value="UniProtKB-KW"/>
</dbReference>
<dbReference type="GO" id="GO:0004386">
    <property type="term" value="F:helicase activity"/>
    <property type="evidence" value="ECO:0007669"/>
    <property type="project" value="UniProtKB-KW"/>
</dbReference>
<keyword evidence="4" id="KW-0808">Transferase</keyword>
<feature type="domain" description="RdRp catalytic" evidence="13">
    <location>
        <begin position="579"/>
        <end position="708"/>
    </location>
</feature>
<protein>
    <submittedName>
        <fullName evidence="15">ORF1</fullName>
    </submittedName>
</protein>
<evidence type="ECO:0000256" key="5">
    <source>
        <dbReference type="ARBA" id="ARBA00022695"/>
    </source>
</evidence>
<keyword evidence="3" id="KW-0696">RNA-directed RNA polymerase</keyword>
<evidence type="ECO:0000256" key="6">
    <source>
        <dbReference type="ARBA" id="ARBA00022741"/>
    </source>
</evidence>
<evidence type="ECO:0000256" key="8">
    <source>
        <dbReference type="ARBA" id="ARBA00022806"/>
    </source>
</evidence>
<evidence type="ECO:0000256" key="11">
    <source>
        <dbReference type="ARBA" id="ARBA00022953"/>
    </source>
</evidence>
<name>A0A7D4XUT9_9VIRU</name>
<dbReference type="InterPro" id="IPR043128">
    <property type="entry name" value="Rev_trsase/Diguanyl_cyclase"/>
</dbReference>
<proteinExistence type="predicted"/>
<dbReference type="GO" id="GO:0003968">
    <property type="term" value="F:RNA-directed RNA polymerase activity"/>
    <property type="evidence" value="ECO:0007669"/>
    <property type="project" value="UniProtKB-KW"/>
</dbReference>
<evidence type="ECO:0000256" key="2">
    <source>
        <dbReference type="ARBA" id="ARBA00004340"/>
    </source>
</evidence>
<evidence type="ECO:0000259" key="13">
    <source>
        <dbReference type="PROSITE" id="PS50507"/>
    </source>
</evidence>
<accession>A0A7D4XUT9</accession>
<feature type="transmembrane region" description="Helical" evidence="12">
    <location>
        <begin position="211"/>
        <end position="237"/>
    </location>
</feature>
<dbReference type="GO" id="GO:0016787">
    <property type="term" value="F:hydrolase activity"/>
    <property type="evidence" value="ECO:0007669"/>
    <property type="project" value="UniProtKB-KW"/>
</dbReference>
<feature type="transmembrane region" description="Helical" evidence="12">
    <location>
        <begin position="71"/>
        <end position="89"/>
    </location>
</feature>
<organism evidence="15">
    <name type="scientific">Fusarium graminearum dsRNA mycovirus 1</name>
    <dbReference type="NCBI Taxonomy" id="194397"/>
    <lineage>
        <taxon>Viruses</taxon>
        <taxon>Riboviria</taxon>
        <taxon>Orthornavirae</taxon>
        <taxon>Pisuviricota</taxon>
        <taxon>Duplopiviricetes</taxon>
        <taxon>Durnavirales</taxon>
        <taxon>Fusariviridae</taxon>
        <taxon>Alphafusarivirus</taxon>
        <taxon>Alphafusarivirus fusarii</taxon>
    </lineage>
</organism>
<dbReference type="InterPro" id="IPR043502">
    <property type="entry name" value="DNA/RNA_pol_sf"/>
</dbReference>
<keyword evidence="7" id="KW-0378">Hydrolase</keyword>
<dbReference type="SUPFAM" id="SSF56672">
    <property type="entry name" value="DNA/RNA polymerases"/>
    <property type="match status" value="1"/>
</dbReference>
<dbReference type="Gene3D" id="3.40.50.300">
    <property type="entry name" value="P-loop containing nucleotide triphosphate hydrolases"/>
    <property type="match status" value="2"/>
</dbReference>
<dbReference type="Gene3D" id="3.30.70.270">
    <property type="match status" value="1"/>
</dbReference>
<sequence>MPDDLNVKSPDSIKMQFAHYLLNWPTWLIRIIATLWLLSFILPLFLLLTVLPFGVFAVAIAFFIQGGILTWAVFLFFVPFFVIICSKFWRRAIAKEKALRDALGPAAFLWYDEEKTAAGVVLRPVVMAGWDLIVPAAGDALRSALPAQWQAVIGDFPMSTDELASWSWSYLIDFADWMTCGPAVGVVMFDMAVLARLFALHRLSFRLAKRVFFLSALAFSLIWAASPEFLLGCAFALDHFIMLVSSGTLGEWLRWRLTHLVVVFAVWALDVSTVSRKYTPVAFGQLGGRGRHRNFAGLFREKLMQATVFVSDLGLPHYIRGTRPMTRQGLDESLDVLRELGWPVNVRTNDNVAEVTDRLGFREWLLCGTDWEQGIRNLKTYTDELLDDLRLHAVEFRRTEEYASLDNELKSTSRYFRSPRYDFPDLELDDVWFLVKDTFQHSKLTPFNYIIQMWEKKYGLGAFFRKPGSKAKLSRRDFIKSIGGLKPFKQLWRRTFEYATVIVPVSAVSVKGEALPPKKWMEDKVRTIIGTPLVHYIMTTIWNYEPNHRFAWVSTPTKIGMPLNGYWLSDLYFRHSRCQHHFAGDMSSFDSTLSGKVIELVKAVRKKGYEHHRDHDRICNLIDVAYDQLEHQLLNTTSTGQVYKKGTGLTTGHSSTSADNSLGIAILYLFAWKELTGLSAREFVHFNELSDYGDDHVLSFLATKPAAWNFKNIQKVMARWGVENRLEASGPLDSIPFLSKFSRRLTAEDRAVFAKYQVPLPKRVVYHDRDRLLGKMVARIKTSDPRYRAKRLLSYLSLTAHHEDIYNGISRVLTRSSTMKRAIKQMGVNIPTYQKVLSDWYHPTTHSVTDVFDEVAGEANDAGLAFSYGQVTWVDSFLGTLSMVPDFVNPAIFNFGYDRLLQIQARRWLSWPIEFLSAQNGVSSSSELRSMIGKSCYSSLIVDVFSQAFEPTSASSHLARHWVYLFWFWSSRSAARSSWLSGITYKLNQVQFTLNGTINAEFAVIGWKLADLCAIAACSLIPLTPFLAPICDIMLPRVDLLINTIVGVFIGLFWTNVPPNYKEVTHLVRQLPSMRGPLLVQAGTGTGKSTSFIKHLSLVVGARYNKIIVIEPRSALVRSLVPYVRDTLLVDATGCTAGYDFDPTRKVWYMTPQEAILRHRHTFDRGNLIVVDECHLGEAAYRVIQPFLKSQSHLDSIYLTATPSAFNFEQCEASVELNIANVWHVAVDHPVSRAAEVGAYLKDYRALVLDCLRGLPRISKVLVFYPSKEGAVSFADSIDRPVSFLNSGSHDTTGSVILSTSVADAGLTIPAVDLVISPCLDYTTTGFGLEVTYALLNQMQIKQRQGRTGRTNNGRFVFLQGPNLRLQTMDSFQALPENIVTSLMSNGVTLPQIRGLDPGLEAQFARSFQHSTGLPGPIVDSALENFDKVWSNFSYWREGRMLQSINAMASEVQEVLFDYSAAGNVSVSSFLSEGDVLAASRDFAAGLAAIKSGYEWDLTAFDGALTKLQSLTAGKAPIEGALPYEYAAAIDQSLSRQEHEFNAKSFWQAT</sequence>
<dbReference type="SUPFAM" id="SSF52540">
    <property type="entry name" value="P-loop containing nucleoside triphosphate hydrolases"/>
    <property type="match status" value="1"/>
</dbReference>
<feature type="transmembrane region" description="Helical" evidence="12">
    <location>
        <begin position="44"/>
        <end position="64"/>
    </location>
</feature>
<dbReference type="EMBL" id="MT024571">
    <property type="protein sequence ID" value="QKX95871.1"/>
    <property type="molecule type" value="Genomic_RNA"/>
</dbReference>
<keyword evidence="12" id="KW-0812">Transmembrane</keyword>
<comment type="subcellular location">
    <subcellularLocation>
        <location evidence="2">Host cell</location>
    </subcellularLocation>
    <subcellularLocation>
        <location evidence="1">Virion</location>
    </subcellularLocation>
</comment>
<evidence type="ECO:0000256" key="7">
    <source>
        <dbReference type="ARBA" id="ARBA00022801"/>
    </source>
</evidence>
<dbReference type="PROSITE" id="PS51192">
    <property type="entry name" value="HELICASE_ATP_BIND_1"/>
    <property type="match status" value="1"/>
</dbReference>
<reference evidence="15" key="2">
    <citation type="submission" date="2020-02" db="EMBL/GenBank/DDBJ databases">
        <authorList>
            <person name="Lihang Z."/>
        </authorList>
    </citation>
    <scope>NUCLEOTIDE SEQUENCE</scope>
    <source>
        <strain evidence="15">HB56-9</strain>
    </source>
</reference>
<feature type="transmembrane region" description="Helical" evidence="12">
    <location>
        <begin position="20"/>
        <end position="38"/>
    </location>
</feature>
<dbReference type="InterPro" id="IPR014001">
    <property type="entry name" value="Helicase_ATP-bd"/>
</dbReference>
<reference evidence="15" key="1">
    <citation type="journal article" date="2020" name="Viruses">
        <title>Molecular Characterization of a Novel Strain of Fusarium graminearum Virus 1 Infecting Fusarium graminearum.</title>
        <authorList>
            <person name="Zhang L."/>
            <person name="Chen X."/>
            <person name="Bhattacharjee P."/>
            <person name="Shi Y."/>
            <person name="Guo L."/>
            <person name="Wang S."/>
        </authorList>
    </citation>
    <scope>NUCLEOTIDE SEQUENCE</scope>
    <source>
        <strain evidence="15">HB56-9</strain>
    </source>
</reference>
<keyword evidence="10" id="KW-0946">Virion</keyword>
<keyword evidence="6" id="KW-0547">Nucleotide-binding</keyword>
<keyword evidence="5" id="KW-0548">Nucleotidyltransferase</keyword>
<keyword evidence="8" id="KW-0347">Helicase</keyword>
<evidence type="ECO:0000256" key="10">
    <source>
        <dbReference type="ARBA" id="ARBA00022844"/>
    </source>
</evidence>
<dbReference type="InterPro" id="IPR007094">
    <property type="entry name" value="RNA-dir_pol_PSvirus"/>
</dbReference>
<evidence type="ECO:0000256" key="3">
    <source>
        <dbReference type="ARBA" id="ARBA00022484"/>
    </source>
</evidence>
<dbReference type="GO" id="GO:0003723">
    <property type="term" value="F:RNA binding"/>
    <property type="evidence" value="ECO:0007669"/>
    <property type="project" value="InterPro"/>
</dbReference>
<keyword evidence="11" id="KW-0693">Viral RNA replication</keyword>
<dbReference type="InterPro" id="IPR027417">
    <property type="entry name" value="P-loop_NTPase"/>
</dbReference>
<dbReference type="InterPro" id="IPR001650">
    <property type="entry name" value="Helicase_C-like"/>
</dbReference>
<dbReference type="PROSITE" id="PS50507">
    <property type="entry name" value="RDRP_SSRNA_POS"/>
    <property type="match status" value="1"/>
</dbReference>
<dbReference type="SMART" id="SM00490">
    <property type="entry name" value="HELICc"/>
    <property type="match status" value="1"/>
</dbReference>
<dbReference type="Pfam" id="PF04851">
    <property type="entry name" value="ResIII"/>
    <property type="match status" value="1"/>
</dbReference>
<dbReference type="GO" id="GO:0003677">
    <property type="term" value="F:DNA binding"/>
    <property type="evidence" value="ECO:0007669"/>
    <property type="project" value="InterPro"/>
</dbReference>
<dbReference type="GO" id="GO:0039694">
    <property type="term" value="P:viral RNA genome replication"/>
    <property type="evidence" value="ECO:0007669"/>
    <property type="project" value="InterPro"/>
</dbReference>
<keyword evidence="9" id="KW-0067">ATP-binding</keyword>
<dbReference type="GO" id="GO:0006351">
    <property type="term" value="P:DNA-templated transcription"/>
    <property type="evidence" value="ECO:0007669"/>
    <property type="project" value="InterPro"/>
</dbReference>
<feature type="domain" description="Helicase ATP-binding" evidence="14">
    <location>
        <begin position="1069"/>
        <end position="1221"/>
    </location>
</feature>